<organism evidence="1 2">
    <name type="scientific">Caballeronia sordidicola</name>
    <name type="common">Burkholderia sordidicola</name>
    <dbReference type="NCBI Taxonomy" id="196367"/>
    <lineage>
        <taxon>Bacteria</taxon>
        <taxon>Pseudomonadati</taxon>
        <taxon>Pseudomonadota</taxon>
        <taxon>Betaproteobacteria</taxon>
        <taxon>Burkholderiales</taxon>
        <taxon>Burkholderiaceae</taxon>
        <taxon>Caballeronia</taxon>
    </lineage>
</organism>
<dbReference type="RefSeq" id="WP_089164889.1">
    <property type="nucleotide sequence ID" value="NZ_MTHB01000251.1"/>
</dbReference>
<protein>
    <submittedName>
        <fullName evidence="1">Uncharacterized protein</fullName>
    </submittedName>
</protein>
<proteinExistence type="predicted"/>
<evidence type="ECO:0000313" key="2">
    <source>
        <dbReference type="Proteomes" id="UP000214720"/>
    </source>
</evidence>
<sequence>MSTESGTVTYVKVSNATVDLNFCLFGLLGNSGQAENIYLWVETDEVDTAAQWILRNAQLALLRDAFVNKLLIVATIDDTTSVVTSIQLGTLA</sequence>
<reference evidence="2" key="1">
    <citation type="submission" date="2017-01" db="EMBL/GenBank/DDBJ databases">
        <title>Genome Analysis of Deinococcus marmoris KOPRI26562.</title>
        <authorList>
            <person name="Kim J.H."/>
            <person name="Oh H.-M."/>
        </authorList>
    </citation>
    <scope>NUCLEOTIDE SEQUENCE [LARGE SCALE GENOMIC DNA]</scope>
    <source>
        <strain evidence="2">PAMC 26633</strain>
    </source>
</reference>
<comment type="caution">
    <text evidence="1">The sequence shown here is derived from an EMBL/GenBank/DDBJ whole genome shotgun (WGS) entry which is preliminary data.</text>
</comment>
<name>A0A226WQD1_CABSO</name>
<evidence type="ECO:0000313" key="1">
    <source>
        <dbReference type="EMBL" id="OXC73401.1"/>
    </source>
</evidence>
<dbReference type="EMBL" id="MTHB01000251">
    <property type="protein sequence ID" value="OXC73401.1"/>
    <property type="molecule type" value="Genomic_DNA"/>
</dbReference>
<dbReference type="AlphaFoldDB" id="A0A226WQD1"/>
<dbReference type="Proteomes" id="UP000214720">
    <property type="component" value="Unassembled WGS sequence"/>
</dbReference>
<accession>A0A226WQD1</accession>
<gene>
    <name evidence="1" type="ORF">BSU04_37025</name>
</gene>